<dbReference type="AlphaFoldDB" id="A0A517QIE0"/>
<keyword evidence="2" id="KW-1185">Reference proteome</keyword>
<dbReference type="KEGG" id="tpol:Mal48_06330"/>
<reference evidence="1 2" key="1">
    <citation type="submission" date="2019-02" db="EMBL/GenBank/DDBJ databases">
        <title>Deep-cultivation of Planctomycetes and their phenomic and genomic characterization uncovers novel biology.</title>
        <authorList>
            <person name="Wiegand S."/>
            <person name="Jogler M."/>
            <person name="Boedeker C."/>
            <person name="Pinto D."/>
            <person name="Vollmers J."/>
            <person name="Rivas-Marin E."/>
            <person name="Kohn T."/>
            <person name="Peeters S.H."/>
            <person name="Heuer A."/>
            <person name="Rast P."/>
            <person name="Oberbeckmann S."/>
            <person name="Bunk B."/>
            <person name="Jeske O."/>
            <person name="Meyerdierks A."/>
            <person name="Storesund J.E."/>
            <person name="Kallscheuer N."/>
            <person name="Luecker S."/>
            <person name="Lage O.M."/>
            <person name="Pohl T."/>
            <person name="Merkel B.J."/>
            <person name="Hornburger P."/>
            <person name="Mueller R.-W."/>
            <person name="Bruemmer F."/>
            <person name="Labrenz M."/>
            <person name="Spormann A.M."/>
            <person name="Op den Camp H."/>
            <person name="Overmann J."/>
            <person name="Amann R."/>
            <person name="Jetten M.S.M."/>
            <person name="Mascher T."/>
            <person name="Medema M.H."/>
            <person name="Devos D.P."/>
            <person name="Kaster A.-K."/>
            <person name="Ovreas L."/>
            <person name="Rohde M."/>
            <person name="Galperin M.Y."/>
            <person name="Jogler C."/>
        </authorList>
    </citation>
    <scope>NUCLEOTIDE SEQUENCE [LARGE SCALE GENOMIC DNA]</scope>
    <source>
        <strain evidence="1 2">Mal48</strain>
    </source>
</reference>
<proteinExistence type="predicted"/>
<dbReference type="EMBL" id="CP036267">
    <property type="protein sequence ID" value="QDT31400.1"/>
    <property type="molecule type" value="Genomic_DNA"/>
</dbReference>
<evidence type="ECO:0000313" key="1">
    <source>
        <dbReference type="EMBL" id="QDT31400.1"/>
    </source>
</evidence>
<accession>A0A517QIE0</accession>
<dbReference type="Proteomes" id="UP000315724">
    <property type="component" value="Chromosome"/>
</dbReference>
<protein>
    <submittedName>
        <fullName evidence="1">Uncharacterized protein</fullName>
    </submittedName>
</protein>
<organism evidence="1 2">
    <name type="scientific">Thalassoglobus polymorphus</name>
    <dbReference type="NCBI Taxonomy" id="2527994"/>
    <lineage>
        <taxon>Bacteria</taxon>
        <taxon>Pseudomonadati</taxon>
        <taxon>Planctomycetota</taxon>
        <taxon>Planctomycetia</taxon>
        <taxon>Planctomycetales</taxon>
        <taxon>Planctomycetaceae</taxon>
        <taxon>Thalassoglobus</taxon>
    </lineage>
</organism>
<gene>
    <name evidence="1" type="ORF">Mal48_06330</name>
</gene>
<sequence>MTRPPPREERVSLESIMKLEIALSEVEKSSYFRGIRTDSNRRAVRHEAESQHQFDRCSYCK</sequence>
<name>A0A517QIE0_9PLAN</name>
<evidence type="ECO:0000313" key="2">
    <source>
        <dbReference type="Proteomes" id="UP000315724"/>
    </source>
</evidence>